<sequence>MCLIVCDEQGSEVERKTASGNCPHCGGKVEAVDVETRSKLCCLIPVCFQIKRKFQCAVCFKRLVLSYYPS</sequence>
<dbReference type="PANTHER" id="PTHR33320">
    <property type="entry name" value="METHIONYL-TRNA SYNTHETASE"/>
    <property type="match status" value="1"/>
</dbReference>
<protein>
    <submittedName>
        <fullName evidence="1">Uncharacterized protein</fullName>
    </submittedName>
</protein>
<gene>
    <name evidence="1" type="ORF">DCAR_0520629</name>
</gene>
<dbReference type="EMBL" id="CP093347">
    <property type="protein sequence ID" value="WOH01247.1"/>
    <property type="molecule type" value="Genomic_DNA"/>
</dbReference>
<evidence type="ECO:0000313" key="2">
    <source>
        <dbReference type="Proteomes" id="UP000077755"/>
    </source>
</evidence>
<organism evidence="1 2">
    <name type="scientific">Daucus carota subsp. sativus</name>
    <name type="common">Carrot</name>
    <dbReference type="NCBI Taxonomy" id="79200"/>
    <lineage>
        <taxon>Eukaryota</taxon>
        <taxon>Viridiplantae</taxon>
        <taxon>Streptophyta</taxon>
        <taxon>Embryophyta</taxon>
        <taxon>Tracheophyta</taxon>
        <taxon>Spermatophyta</taxon>
        <taxon>Magnoliopsida</taxon>
        <taxon>eudicotyledons</taxon>
        <taxon>Gunneridae</taxon>
        <taxon>Pentapetalae</taxon>
        <taxon>asterids</taxon>
        <taxon>campanulids</taxon>
        <taxon>Apiales</taxon>
        <taxon>Apiaceae</taxon>
        <taxon>Apioideae</taxon>
        <taxon>Scandiceae</taxon>
        <taxon>Daucinae</taxon>
        <taxon>Daucus</taxon>
        <taxon>Daucus sect. Daucus</taxon>
    </lineage>
</organism>
<evidence type="ECO:0000313" key="1">
    <source>
        <dbReference type="EMBL" id="WOH01247.1"/>
    </source>
</evidence>
<dbReference type="OMA" id="CLIVCDE"/>
<dbReference type="Gramene" id="KZM94775">
    <property type="protein sequence ID" value="KZM94775"/>
    <property type="gene ID" value="DCAR_018017"/>
</dbReference>
<proteinExistence type="predicted"/>
<reference evidence="1" key="1">
    <citation type="journal article" date="2016" name="Nat. Genet.">
        <title>A high-quality carrot genome assembly provides new insights into carotenoid accumulation and asterid genome evolution.</title>
        <authorList>
            <person name="Iorizzo M."/>
            <person name="Ellison S."/>
            <person name="Senalik D."/>
            <person name="Zeng P."/>
            <person name="Satapoomin P."/>
            <person name="Huang J."/>
            <person name="Bowman M."/>
            <person name="Iovene M."/>
            <person name="Sanseverino W."/>
            <person name="Cavagnaro P."/>
            <person name="Yildiz M."/>
            <person name="Macko-Podgorni A."/>
            <person name="Moranska E."/>
            <person name="Grzebelus E."/>
            <person name="Grzebelus D."/>
            <person name="Ashrafi H."/>
            <person name="Zheng Z."/>
            <person name="Cheng S."/>
            <person name="Spooner D."/>
            <person name="Van Deynze A."/>
            <person name="Simon P."/>
        </authorList>
    </citation>
    <scope>NUCLEOTIDE SEQUENCE</scope>
    <source>
        <tissue evidence="1">Leaf</tissue>
    </source>
</reference>
<dbReference type="PANTHER" id="PTHR33320:SF30">
    <property type="entry name" value="OS04G0606200 PROTEIN"/>
    <property type="match status" value="1"/>
</dbReference>
<name>A0A164YNJ9_DAUCS</name>
<dbReference type="Proteomes" id="UP000077755">
    <property type="component" value="Chromosome 5"/>
</dbReference>
<accession>A0A164YNJ9</accession>
<reference evidence="1" key="2">
    <citation type="submission" date="2022-03" db="EMBL/GenBank/DDBJ databases">
        <title>Draft title - Genomic analysis of global carrot germplasm unveils the trajectory of domestication and the origin of high carotenoid orange carrot.</title>
        <authorList>
            <person name="Iorizzo M."/>
            <person name="Ellison S."/>
            <person name="Senalik D."/>
            <person name="Macko-Podgorni A."/>
            <person name="Grzebelus D."/>
            <person name="Bostan H."/>
            <person name="Rolling W."/>
            <person name="Curaba J."/>
            <person name="Simon P."/>
        </authorList>
    </citation>
    <scope>NUCLEOTIDE SEQUENCE</scope>
    <source>
        <tissue evidence="1">Leaf</tissue>
    </source>
</reference>
<dbReference type="AlphaFoldDB" id="A0A164YNJ9"/>
<keyword evidence="2" id="KW-1185">Reference proteome</keyword>